<dbReference type="Pfam" id="PF03852">
    <property type="entry name" value="Vsr"/>
    <property type="match status" value="1"/>
</dbReference>
<dbReference type="NCBIfam" id="TIGR00632">
    <property type="entry name" value="vsr"/>
    <property type="match status" value="1"/>
</dbReference>
<dbReference type="GO" id="GO:0004519">
    <property type="term" value="F:endonuclease activity"/>
    <property type="evidence" value="ECO:0007669"/>
    <property type="project" value="UniProtKB-KW"/>
</dbReference>
<dbReference type="SUPFAM" id="SSF52980">
    <property type="entry name" value="Restriction endonuclease-like"/>
    <property type="match status" value="1"/>
</dbReference>
<proteinExistence type="inferred from homology"/>
<dbReference type="CDD" id="cd00221">
    <property type="entry name" value="Vsr"/>
    <property type="match status" value="1"/>
</dbReference>
<dbReference type="EMBL" id="WUWG01000006">
    <property type="protein sequence ID" value="MXU66555.1"/>
    <property type="molecule type" value="Genomic_DNA"/>
</dbReference>
<reference evidence="7 8" key="1">
    <citation type="submission" date="2019-12" db="EMBL/GenBank/DDBJ databases">
        <title>Strain KN286 was isolated from seawater, which was collected from Caroline Seamount in the tropical western Pacific.</title>
        <authorList>
            <person name="Wang Q."/>
        </authorList>
    </citation>
    <scope>NUCLEOTIDE SEQUENCE [LARGE SCALE GENOMIC DNA]</scope>
    <source>
        <strain evidence="7 8">KN286</strain>
    </source>
</reference>
<dbReference type="PIRSF" id="PIRSF018267">
    <property type="entry name" value="VSR_endonuc"/>
    <property type="match status" value="1"/>
</dbReference>
<gene>
    <name evidence="7" type="primary">vsr</name>
    <name evidence="7" type="ORF">GSH16_13985</name>
</gene>
<organism evidence="7 8">
    <name type="scientific">Oceanomicrobium pacificus</name>
    <dbReference type="NCBI Taxonomy" id="2692916"/>
    <lineage>
        <taxon>Bacteria</taxon>
        <taxon>Pseudomonadati</taxon>
        <taxon>Pseudomonadota</taxon>
        <taxon>Alphaproteobacteria</taxon>
        <taxon>Rhodobacterales</taxon>
        <taxon>Paracoccaceae</taxon>
        <taxon>Oceanomicrobium</taxon>
    </lineage>
</organism>
<keyword evidence="3 6" id="KW-0227">DNA damage</keyword>
<comment type="caution">
    <text evidence="7">The sequence shown here is derived from an EMBL/GenBank/DDBJ whole genome shotgun (WGS) entry which is preliminary data.</text>
</comment>
<dbReference type="GO" id="GO:0006298">
    <property type="term" value="P:mismatch repair"/>
    <property type="evidence" value="ECO:0007669"/>
    <property type="project" value="UniProtKB-UniRule"/>
</dbReference>
<dbReference type="EC" id="3.1.-.-" evidence="6"/>
<evidence type="ECO:0000313" key="8">
    <source>
        <dbReference type="Proteomes" id="UP000436016"/>
    </source>
</evidence>
<keyword evidence="4 6" id="KW-0378">Hydrolase</keyword>
<comment type="similarity">
    <text evidence="6">Belongs to the vsr family.</text>
</comment>
<keyword evidence="2 6" id="KW-0255">Endonuclease</keyword>
<dbReference type="InterPro" id="IPR004603">
    <property type="entry name" value="DNA_mismatch_endonuc_vsr"/>
</dbReference>
<evidence type="ECO:0000256" key="3">
    <source>
        <dbReference type="ARBA" id="ARBA00022763"/>
    </source>
</evidence>
<evidence type="ECO:0000256" key="5">
    <source>
        <dbReference type="ARBA" id="ARBA00023204"/>
    </source>
</evidence>
<evidence type="ECO:0000256" key="6">
    <source>
        <dbReference type="PIRNR" id="PIRNR018267"/>
    </source>
</evidence>
<accession>A0A6B0TXW7</accession>
<evidence type="ECO:0000256" key="1">
    <source>
        <dbReference type="ARBA" id="ARBA00022722"/>
    </source>
</evidence>
<dbReference type="RefSeq" id="WP_160856152.1">
    <property type="nucleotide sequence ID" value="NZ_WUWG01000006.1"/>
</dbReference>
<evidence type="ECO:0000256" key="2">
    <source>
        <dbReference type="ARBA" id="ARBA00022759"/>
    </source>
</evidence>
<evidence type="ECO:0000313" key="7">
    <source>
        <dbReference type="EMBL" id="MXU66555.1"/>
    </source>
</evidence>
<name>A0A6B0TXW7_9RHOB</name>
<keyword evidence="8" id="KW-1185">Reference proteome</keyword>
<sequence>MVDIVDAETRSRMMRSIRGKDTKPELLLRRALHARGFRYRLHQKGLPGRPDLVFPKYRAAVFVHGCFWHRHPGCPKATTPATREDFWQSKFAENIARDRRNIDQLQSAGWRILVVWECELARDALAPTVQRVSDWLMEHPTA</sequence>
<dbReference type="Proteomes" id="UP000436016">
    <property type="component" value="Unassembled WGS sequence"/>
</dbReference>
<dbReference type="Gene3D" id="3.40.960.10">
    <property type="entry name" value="VSR Endonuclease"/>
    <property type="match status" value="1"/>
</dbReference>
<dbReference type="InterPro" id="IPR011335">
    <property type="entry name" value="Restrct_endonuc-II-like"/>
</dbReference>
<keyword evidence="5 6" id="KW-0234">DNA repair</keyword>
<evidence type="ECO:0000256" key="4">
    <source>
        <dbReference type="ARBA" id="ARBA00022801"/>
    </source>
</evidence>
<dbReference type="GO" id="GO:0016787">
    <property type="term" value="F:hydrolase activity"/>
    <property type="evidence" value="ECO:0007669"/>
    <property type="project" value="UniProtKB-KW"/>
</dbReference>
<comment type="function">
    <text evidence="6">May nick specific sequences that contain T:G mispairs resulting from m5C-deamination.</text>
</comment>
<keyword evidence="1 6" id="KW-0540">Nuclease</keyword>
<protein>
    <recommendedName>
        <fullName evidence="6">Very short patch repair endonuclease</fullName>
        <ecNumber evidence="6">3.1.-.-</ecNumber>
    </recommendedName>
</protein>
<dbReference type="AlphaFoldDB" id="A0A6B0TXW7"/>